<dbReference type="SUPFAM" id="SSF81321">
    <property type="entry name" value="Family A G protein-coupled receptor-like"/>
    <property type="match status" value="1"/>
</dbReference>
<evidence type="ECO:0000256" key="1">
    <source>
        <dbReference type="ARBA" id="ARBA00004370"/>
    </source>
</evidence>
<dbReference type="Proteomes" id="UP000663870">
    <property type="component" value="Unassembled WGS sequence"/>
</dbReference>
<dbReference type="AlphaFoldDB" id="A0A815QU61"/>
<proteinExistence type="predicted"/>
<evidence type="ECO:0000256" key="2">
    <source>
        <dbReference type="ARBA" id="ARBA00022692"/>
    </source>
</evidence>
<evidence type="ECO:0000259" key="6">
    <source>
        <dbReference type="PROSITE" id="PS50262"/>
    </source>
</evidence>
<feature type="transmembrane region" description="Helical" evidence="5">
    <location>
        <begin position="49"/>
        <end position="71"/>
    </location>
</feature>
<feature type="transmembrane region" description="Helical" evidence="5">
    <location>
        <begin position="225"/>
        <end position="248"/>
    </location>
</feature>
<keyword evidence="8" id="KW-1185">Reference proteome</keyword>
<keyword evidence="3 5" id="KW-1133">Transmembrane helix</keyword>
<sequence length="311" mass="37419">MNERIRLTVCGIYLILFSIFGTMLTLTIFTYIINIVYYKSKTYQLLACYVIPFISVICNDGAILFTTAIAVERILIECWNFNSQARRTRGMFISIIIIFFICCSNIDEIFIRHISTDLLDNEICIYDFDRYPIWRRIDIVFSYIHVIMPCVIHFICSVYVLTVIARRKIFNRGIENKFFCIWFEQLYLNRDFFIPPICLIFCVLPHGILGHLLRTCIPYSDKSKLRLHISFIILLFVPQMSSFILYVYPNQKYWKEFQNTIIYRKFWYCFYHRRRRLQQQIDMELQREQLRMSIYTISKTISASEQMNTIL</sequence>
<evidence type="ECO:0000256" key="4">
    <source>
        <dbReference type="ARBA" id="ARBA00023136"/>
    </source>
</evidence>
<keyword evidence="2 5" id="KW-0812">Transmembrane</keyword>
<feature type="transmembrane region" description="Helical" evidence="5">
    <location>
        <begin position="140"/>
        <end position="164"/>
    </location>
</feature>
<keyword evidence="4 5" id="KW-0472">Membrane</keyword>
<dbReference type="GO" id="GO:0016020">
    <property type="term" value="C:membrane"/>
    <property type="evidence" value="ECO:0007669"/>
    <property type="project" value="UniProtKB-SubCell"/>
</dbReference>
<reference evidence="7" key="1">
    <citation type="submission" date="2021-02" db="EMBL/GenBank/DDBJ databases">
        <authorList>
            <person name="Nowell W R."/>
        </authorList>
    </citation>
    <scope>NUCLEOTIDE SEQUENCE</scope>
</reference>
<dbReference type="Gene3D" id="1.20.1070.10">
    <property type="entry name" value="Rhodopsin 7-helix transmembrane proteins"/>
    <property type="match status" value="1"/>
</dbReference>
<evidence type="ECO:0000256" key="3">
    <source>
        <dbReference type="ARBA" id="ARBA00022989"/>
    </source>
</evidence>
<evidence type="ECO:0000313" key="8">
    <source>
        <dbReference type="Proteomes" id="UP000663870"/>
    </source>
</evidence>
<feature type="transmembrane region" description="Helical" evidence="5">
    <location>
        <begin position="12"/>
        <end position="37"/>
    </location>
</feature>
<accession>A0A815QU61</accession>
<evidence type="ECO:0000256" key="5">
    <source>
        <dbReference type="SAM" id="Phobius"/>
    </source>
</evidence>
<gene>
    <name evidence="7" type="ORF">JXQ802_LOCUS38549</name>
</gene>
<name>A0A815QU61_9BILA</name>
<dbReference type="EMBL" id="CAJNOL010002148">
    <property type="protein sequence ID" value="CAF1467769.1"/>
    <property type="molecule type" value="Genomic_DNA"/>
</dbReference>
<evidence type="ECO:0000313" key="7">
    <source>
        <dbReference type="EMBL" id="CAF1467769.1"/>
    </source>
</evidence>
<organism evidence="7 8">
    <name type="scientific">Rotaria sordida</name>
    <dbReference type="NCBI Taxonomy" id="392033"/>
    <lineage>
        <taxon>Eukaryota</taxon>
        <taxon>Metazoa</taxon>
        <taxon>Spiralia</taxon>
        <taxon>Gnathifera</taxon>
        <taxon>Rotifera</taxon>
        <taxon>Eurotatoria</taxon>
        <taxon>Bdelloidea</taxon>
        <taxon>Philodinida</taxon>
        <taxon>Philodinidae</taxon>
        <taxon>Rotaria</taxon>
    </lineage>
</organism>
<protein>
    <recommendedName>
        <fullName evidence="6">G-protein coupled receptors family 1 profile domain-containing protein</fullName>
    </recommendedName>
</protein>
<dbReference type="PROSITE" id="PS50262">
    <property type="entry name" value="G_PROTEIN_RECEP_F1_2"/>
    <property type="match status" value="1"/>
</dbReference>
<dbReference type="InterPro" id="IPR017452">
    <property type="entry name" value="GPCR_Rhodpsn_7TM"/>
</dbReference>
<comment type="caution">
    <text evidence="7">The sequence shown here is derived from an EMBL/GenBank/DDBJ whole genome shotgun (WGS) entry which is preliminary data.</text>
</comment>
<feature type="transmembrane region" description="Helical" evidence="5">
    <location>
        <begin position="92"/>
        <end position="111"/>
    </location>
</feature>
<feature type="transmembrane region" description="Helical" evidence="5">
    <location>
        <begin position="192"/>
        <end position="213"/>
    </location>
</feature>
<comment type="subcellular location">
    <subcellularLocation>
        <location evidence="1">Membrane</location>
    </subcellularLocation>
</comment>
<feature type="domain" description="G-protein coupled receptors family 1 profile" evidence="6">
    <location>
        <begin position="1"/>
        <end position="248"/>
    </location>
</feature>